<evidence type="ECO:0000313" key="3">
    <source>
        <dbReference type="Proteomes" id="UP000054302"/>
    </source>
</evidence>
<proteinExistence type="predicted"/>
<dbReference type="RefSeq" id="XP_016225816.1">
    <property type="nucleotide sequence ID" value="XM_016366298.1"/>
</dbReference>
<dbReference type="SMR" id="A0A0D1ZHZ3"/>
<dbReference type="Proteomes" id="UP000054302">
    <property type="component" value="Unassembled WGS sequence"/>
</dbReference>
<dbReference type="OMA" id="LMCANAP"/>
<name>A0A0D1ZHZ3_EXOME</name>
<dbReference type="InterPro" id="IPR006680">
    <property type="entry name" value="Amidohydro-rel"/>
</dbReference>
<dbReference type="OrthoDB" id="5595695at2759"/>
<dbReference type="InterPro" id="IPR011059">
    <property type="entry name" value="Metal-dep_hydrolase_composite"/>
</dbReference>
<dbReference type="GeneID" id="27319871"/>
<dbReference type="Gene3D" id="3.20.20.140">
    <property type="entry name" value="Metal-dependent hydrolases"/>
    <property type="match status" value="1"/>
</dbReference>
<dbReference type="Pfam" id="PF01979">
    <property type="entry name" value="Amidohydro_1"/>
    <property type="match status" value="1"/>
</dbReference>
<protein>
    <recommendedName>
        <fullName evidence="1">Amidohydrolase-related domain-containing protein</fullName>
    </recommendedName>
</protein>
<accession>A0A0D1ZHZ3</accession>
<dbReference type="PANTHER" id="PTHR43135">
    <property type="entry name" value="ALPHA-D-RIBOSE 1-METHYLPHOSPHONATE 5-TRIPHOSPHATE DIPHOSPHATASE"/>
    <property type="match status" value="1"/>
</dbReference>
<dbReference type="InterPro" id="IPR051781">
    <property type="entry name" value="Metallo-dep_Hydrolase"/>
</dbReference>
<dbReference type="STRING" id="212818.A0A0D1ZHZ3"/>
<organism evidence="2 3">
    <name type="scientific">Exophiala mesophila</name>
    <name type="common">Black yeast-like fungus</name>
    <dbReference type="NCBI Taxonomy" id="212818"/>
    <lineage>
        <taxon>Eukaryota</taxon>
        <taxon>Fungi</taxon>
        <taxon>Dikarya</taxon>
        <taxon>Ascomycota</taxon>
        <taxon>Pezizomycotina</taxon>
        <taxon>Eurotiomycetes</taxon>
        <taxon>Chaetothyriomycetidae</taxon>
        <taxon>Chaetothyriales</taxon>
        <taxon>Herpotrichiellaceae</taxon>
        <taxon>Exophiala</taxon>
    </lineage>
</organism>
<dbReference type="SUPFAM" id="SSF51338">
    <property type="entry name" value="Composite domain of metallo-dependent hydrolases"/>
    <property type="match status" value="1"/>
</dbReference>
<dbReference type="InterPro" id="IPR032466">
    <property type="entry name" value="Metal_Hydrolase"/>
</dbReference>
<dbReference type="VEuPathDB" id="FungiDB:PV10_02026"/>
<feature type="domain" description="Amidohydrolase-related" evidence="1">
    <location>
        <begin position="67"/>
        <end position="423"/>
    </location>
</feature>
<keyword evidence="3" id="KW-1185">Reference proteome</keyword>
<evidence type="ECO:0000259" key="1">
    <source>
        <dbReference type="Pfam" id="PF01979"/>
    </source>
</evidence>
<reference evidence="2 3" key="1">
    <citation type="submission" date="2015-01" db="EMBL/GenBank/DDBJ databases">
        <title>The Genome Sequence of Exophiala mesophila CBS40295.</title>
        <authorList>
            <consortium name="The Broad Institute Genomics Platform"/>
            <person name="Cuomo C."/>
            <person name="de Hoog S."/>
            <person name="Gorbushina A."/>
            <person name="Stielow B."/>
            <person name="Teixiera M."/>
            <person name="Abouelleil A."/>
            <person name="Chapman S.B."/>
            <person name="Priest M."/>
            <person name="Young S.K."/>
            <person name="Wortman J."/>
            <person name="Nusbaum C."/>
            <person name="Birren B."/>
        </authorList>
    </citation>
    <scope>NUCLEOTIDE SEQUENCE [LARGE SCALE GENOMIC DNA]</scope>
    <source>
        <strain evidence="2 3">CBS 40295</strain>
    </source>
</reference>
<dbReference type="GO" id="GO:0016810">
    <property type="term" value="F:hydrolase activity, acting on carbon-nitrogen (but not peptide) bonds"/>
    <property type="evidence" value="ECO:0007669"/>
    <property type="project" value="InterPro"/>
</dbReference>
<dbReference type="Gene3D" id="2.30.40.10">
    <property type="entry name" value="Urease, subunit C, domain 1"/>
    <property type="match status" value="1"/>
</dbReference>
<gene>
    <name evidence="2" type="ORF">PV10_02026</name>
</gene>
<evidence type="ECO:0000313" key="2">
    <source>
        <dbReference type="EMBL" id="KIV94242.1"/>
    </source>
</evidence>
<sequence>MSNAQGSSTAGVARSAIKTPLLIPGRGDPINDAILVYSSGKIDYAGPLSKLPKSLEVPKERTVEVPVLLPGLWDCHVHFIGHLEQSMAGMVAPSQFLAGTRTAHDVAATLNAGFTSVRETAGFGVELSQEIEAGRLIGPNIYSVCAAISCTGGHVDHHSMPENHFHEMSCHGLPMVTADGVEECIKVVRQQLRKGAKAIKICTSGGVSSERDDPQHQQFSDAEIKTMVEEAARSQRAMAAHAHGLPGIMAAIRGGVTTIEHGTYINDEAIRLMKEKGIILVPTRGIIEDGLTVAEVWSEKAYEKLKPVAIQHAKAYRAAVAGGVKIASGSDFGISKRGTALSHGQNGRELVLAVQVGGMTPLQAIEAATATAPGVLGPQAPKTGLLTEGYDADFIALTSNPLENISIISNPDNVTHVWLAGNLKKSPGKPIIELSRTKL</sequence>
<dbReference type="EMBL" id="KN847521">
    <property type="protein sequence ID" value="KIV94242.1"/>
    <property type="molecule type" value="Genomic_DNA"/>
</dbReference>
<dbReference type="CDD" id="cd01299">
    <property type="entry name" value="Met_dep_hydrolase_A"/>
    <property type="match status" value="1"/>
</dbReference>
<dbReference type="HOGENOM" id="CLU_023620_2_1_1"/>
<dbReference type="PANTHER" id="PTHR43135:SF3">
    <property type="entry name" value="ALPHA-D-RIBOSE 1-METHYLPHOSPHONATE 5-TRIPHOSPHATE DIPHOSPHATASE"/>
    <property type="match status" value="1"/>
</dbReference>
<dbReference type="SUPFAM" id="SSF51556">
    <property type="entry name" value="Metallo-dependent hydrolases"/>
    <property type="match status" value="1"/>
</dbReference>
<dbReference type="AlphaFoldDB" id="A0A0D1ZHZ3"/>
<dbReference type="InterPro" id="IPR057744">
    <property type="entry name" value="OTAase-like"/>
</dbReference>